<comment type="pathway">
    <text evidence="1">Amino-acid biosynthesis; L-leucine biosynthesis; L-leucine from 3-methyl-2-oxobutanoate: step 1/4.</text>
</comment>
<evidence type="ECO:0000313" key="12">
    <source>
        <dbReference type="Proteomes" id="UP000181728"/>
    </source>
</evidence>
<dbReference type="GO" id="GO:0003852">
    <property type="term" value="F:2-isopropylmalate synthase activity"/>
    <property type="evidence" value="ECO:0007669"/>
    <property type="project" value="UniProtKB-EC"/>
</dbReference>
<evidence type="ECO:0000256" key="8">
    <source>
        <dbReference type="ARBA" id="ARBA00023304"/>
    </source>
</evidence>
<comment type="similarity">
    <text evidence="2">Belongs to the alpha-IPM synthase/homocitrate synthase family. LeuA type 1 subfamily.</text>
</comment>
<keyword evidence="6 9" id="KW-0808">Transferase</keyword>
<protein>
    <recommendedName>
        <fullName evidence="3">2-isopropylmalate synthase</fullName>
        <ecNumber evidence="3">2.3.3.13</ecNumber>
    </recommendedName>
</protein>
<keyword evidence="4" id="KW-0432">Leucine biosynthesis</keyword>
<evidence type="ECO:0000256" key="3">
    <source>
        <dbReference type="ARBA" id="ARBA00012973"/>
    </source>
</evidence>
<reference evidence="11 12" key="1">
    <citation type="journal article" date="2016" name="BMC Genomics">
        <title>Consensus pan-genome assembly of the specialised wine bacterium Oenococcus oeni.</title>
        <authorList>
            <person name="Sternes P.R."/>
            <person name="Borneman A.R."/>
        </authorList>
    </citation>
    <scope>NUCLEOTIDE SEQUENCE [LARGE SCALE GENOMIC DNA]</scope>
    <source>
        <strain evidence="11 12">AWRIB661</strain>
    </source>
</reference>
<evidence type="ECO:0000256" key="2">
    <source>
        <dbReference type="ARBA" id="ARBA00009396"/>
    </source>
</evidence>
<comment type="caution">
    <text evidence="11">The sequence shown here is derived from an EMBL/GenBank/DDBJ whole genome shotgun (WGS) entry which is preliminary data.</text>
</comment>
<dbReference type="InterPro" id="IPR000891">
    <property type="entry name" value="PYR_CT"/>
</dbReference>
<gene>
    <name evidence="11" type="ORF">ATX59_08535</name>
</gene>
<dbReference type="InterPro" id="IPR013785">
    <property type="entry name" value="Aldolase_TIM"/>
</dbReference>
<dbReference type="PANTHER" id="PTHR10277:SF9">
    <property type="entry name" value="2-ISOPROPYLMALATE SYNTHASE 1, CHLOROPLASTIC-RELATED"/>
    <property type="match status" value="1"/>
</dbReference>
<dbReference type="InterPro" id="IPR002034">
    <property type="entry name" value="AIPM/Hcit_synth_CS"/>
</dbReference>
<dbReference type="PANTHER" id="PTHR10277">
    <property type="entry name" value="HOMOCITRATE SYNTHASE-RELATED"/>
    <property type="match status" value="1"/>
</dbReference>
<dbReference type="Pfam" id="PF00682">
    <property type="entry name" value="HMGL-like"/>
    <property type="match status" value="1"/>
</dbReference>
<dbReference type="EC" id="2.3.3.13" evidence="3"/>
<dbReference type="GO" id="GO:0009098">
    <property type="term" value="P:L-leucine biosynthetic process"/>
    <property type="evidence" value="ECO:0007669"/>
    <property type="project" value="UniProtKB-KW"/>
</dbReference>
<dbReference type="FunFam" id="1.10.238.260:FF:000001">
    <property type="entry name" value="2-isopropylmalate synthase"/>
    <property type="match status" value="1"/>
</dbReference>
<dbReference type="InterPro" id="IPR050073">
    <property type="entry name" value="2-IPM_HCS-like"/>
</dbReference>
<keyword evidence="7" id="KW-0464">Manganese</keyword>
<dbReference type="FunFam" id="3.20.20.70:FF:000010">
    <property type="entry name" value="2-isopropylmalate synthase"/>
    <property type="match status" value="1"/>
</dbReference>
<name>A0A6N4A420_OENOE</name>
<dbReference type="Gene3D" id="3.20.20.70">
    <property type="entry name" value="Aldolase class I"/>
    <property type="match status" value="1"/>
</dbReference>
<dbReference type="EMBL" id="MLOK01000055">
    <property type="protein sequence ID" value="OIM20508.1"/>
    <property type="molecule type" value="Genomic_DNA"/>
</dbReference>
<dbReference type="AlphaFoldDB" id="A0A6N4A420"/>
<dbReference type="SUPFAM" id="SSF51569">
    <property type="entry name" value="Aldolase"/>
    <property type="match status" value="1"/>
</dbReference>
<evidence type="ECO:0000259" key="10">
    <source>
        <dbReference type="PROSITE" id="PS50991"/>
    </source>
</evidence>
<feature type="domain" description="Pyruvate carboxyltransferase" evidence="10">
    <location>
        <begin position="30"/>
        <end position="292"/>
    </location>
</feature>
<keyword evidence="8" id="KW-0100">Branched-chain amino acid biosynthesis</keyword>
<keyword evidence="5" id="KW-0028">Amino-acid biosynthesis</keyword>
<evidence type="ECO:0000256" key="4">
    <source>
        <dbReference type="ARBA" id="ARBA00022430"/>
    </source>
</evidence>
<dbReference type="Gene3D" id="1.10.238.260">
    <property type="match status" value="1"/>
</dbReference>
<dbReference type="PROSITE" id="PS00815">
    <property type="entry name" value="AIPM_HOMOCIT_SYNTH_1"/>
    <property type="match status" value="1"/>
</dbReference>
<proteinExistence type="inferred from homology"/>
<dbReference type="Pfam" id="PF22617">
    <property type="entry name" value="HCS_D2"/>
    <property type="match status" value="1"/>
</dbReference>
<accession>A0A6N4A420</accession>
<organism evidence="11 12">
    <name type="scientific">Oenococcus oeni</name>
    <name type="common">Leuconostoc oenos</name>
    <dbReference type="NCBI Taxonomy" id="1247"/>
    <lineage>
        <taxon>Bacteria</taxon>
        <taxon>Bacillati</taxon>
        <taxon>Bacillota</taxon>
        <taxon>Bacilli</taxon>
        <taxon>Lactobacillales</taxon>
        <taxon>Lactobacillaceae</taxon>
        <taxon>Oenococcus</taxon>
    </lineage>
</organism>
<dbReference type="CDD" id="cd07940">
    <property type="entry name" value="DRE_TIM_IPMS"/>
    <property type="match status" value="1"/>
</dbReference>
<sequence>MGLVEKSIPFCWDTFFIPKKKGLFKMIKKIQFFDTTLRDGEQTIGVNFSIEEKIAIAQQLEKWGIDVIEAGFPIASKGDFQAVQAVASSIKKSRVTALARANKKDIDACVQATAPAIHKQIHIFIATSPIHRQSKLHMTKKEVLEKIKGSIEYAHHFFEIIEFSPEDATRTERTFLVQAIETAITAGASVINIPDTVGYTNPAEFADLFTYLRKNIPLFDEVTFSVHCHDDLGMAVANSLASIENGATRIEGTINGIGERAGNAALEEIAAALYVRKDYYHATDNINLKDTQATSEMISRYSKMPLPKNKAVVGNNAFAHESGIHQDGMLKNPQTYEILRPETVGGKSTRLPLGKLSGSHAVMEKLKEMGYPVDHESMKIIFPIFKERADKKALIDEKDLQVIMQQISEVKR</sequence>
<evidence type="ECO:0000256" key="1">
    <source>
        <dbReference type="ARBA" id="ARBA00004689"/>
    </source>
</evidence>
<evidence type="ECO:0000313" key="11">
    <source>
        <dbReference type="EMBL" id="OIM20508.1"/>
    </source>
</evidence>
<dbReference type="InterPro" id="IPR054691">
    <property type="entry name" value="LeuA/HCS_post-cat"/>
</dbReference>
<dbReference type="Proteomes" id="UP000181728">
    <property type="component" value="Unassembled WGS sequence"/>
</dbReference>
<evidence type="ECO:0000256" key="7">
    <source>
        <dbReference type="ARBA" id="ARBA00023211"/>
    </source>
</evidence>
<dbReference type="PROSITE" id="PS00816">
    <property type="entry name" value="AIPM_HOMOCIT_SYNTH_2"/>
    <property type="match status" value="1"/>
</dbReference>
<evidence type="ECO:0000256" key="9">
    <source>
        <dbReference type="RuleBase" id="RU003523"/>
    </source>
</evidence>
<dbReference type="PROSITE" id="PS50991">
    <property type="entry name" value="PYR_CT"/>
    <property type="match status" value="1"/>
</dbReference>
<evidence type="ECO:0000256" key="5">
    <source>
        <dbReference type="ARBA" id="ARBA00022605"/>
    </source>
</evidence>
<dbReference type="NCBIfam" id="NF002086">
    <property type="entry name" value="PRK00915.1-3"/>
    <property type="match status" value="1"/>
</dbReference>
<evidence type="ECO:0000256" key="6">
    <source>
        <dbReference type="ARBA" id="ARBA00022679"/>
    </source>
</evidence>